<sequence>MVAETTPPFITASPAKNTALQKTKPRRSGAMVLLVKPSTVRR</sequence>
<feature type="region of interest" description="Disordered" evidence="1">
    <location>
        <begin position="1"/>
        <end position="30"/>
    </location>
</feature>
<reference evidence="2 3" key="1">
    <citation type="submission" date="2018-06" db="EMBL/GenBank/DDBJ databases">
        <authorList>
            <consortium name="Pathogen Informatics"/>
            <person name="Doyle S."/>
        </authorList>
    </citation>
    <scope>NUCLEOTIDE SEQUENCE [LARGE SCALE GENOMIC DNA]</scope>
    <source>
        <strain evidence="2 3">NCTC13350</strain>
    </source>
</reference>
<name>A0A379A2S1_9HYPH</name>
<protein>
    <submittedName>
        <fullName evidence="2">Uncharacterized protein</fullName>
    </submittedName>
</protein>
<evidence type="ECO:0000313" key="2">
    <source>
        <dbReference type="EMBL" id="SUB03061.1"/>
    </source>
</evidence>
<dbReference type="AlphaFoldDB" id="A0A379A2S1"/>
<gene>
    <name evidence="2" type="ORF">NCTC13350_04044</name>
</gene>
<evidence type="ECO:0000256" key="1">
    <source>
        <dbReference type="SAM" id="MobiDB-lite"/>
    </source>
</evidence>
<organism evidence="2 3">
    <name type="scientific">Pannonibacter phragmitetus</name>
    <dbReference type="NCBI Taxonomy" id="121719"/>
    <lineage>
        <taxon>Bacteria</taxon>
        <taxon>Pseudomonadati</taxon>
        <taxon>Pseudomonadota</taxon>
        <taxon>Alphaproteobacteria</taxon>
        <taxon>Hyphomicrobiales</taxon>
        <taxon>Stappiaceae</taxon>
        <taxon>Pannonibacter</taxon>
    </lineage>
</organism>
<accession>A0A379A2S1</accession>
<dbReference type="EMBL" id="UGSK01000001">
    <property type="protein sequence ID" value="SUB03061.1"/>
    <property type="molecule type" value="Genomic_DNA"/>
</dbReference>
<evidence type="ECO:0000313" key="3">
    <source>
        <dbReference type="Proteomes" id="UP000255000"/>
    </source>
</evidence>
<proteinExistence type="predicted"/>
<dbReference type="Proteomes" id="UP000255000">
    <property type="component" value="Unassembled WGS sequence"/>
</dbReference>